<reference evidence="2" key="1">
    <citation type="submission" date="2023-02" db="EMBL/GenBank/DDBJ databases">
        <title>Genome of toxic invasive species Heracleum sosnowskyi carries increased number of genes despite the absence of recent whole-genome duplications.</title>
        <authorList>
            <person name="Schelkunov M."/>
            <person name="Shtratnikova V."/>
            <person name="Makarenko M."/>
            <person name="Klepikova A."/>
            <person name="Omelchenko D."/>
            <person name="Novikova G."/>
            <person name="Obukhova E."/>
            <person name="Bogdanov V."/>
            <person name="Penin A."/>
            <person name="Logacheva M."/>
        </authorList>
    </citation>
    <scope>NUCLEOTIDE SEQUENCE</scope>
    <source>
        <strain evidence="2">Hsosn_3</strain>
        <tissue evidence="2">Leaf</tissue>
    </source>
</reference>
<name>A0AAD8ME46_9APIA</name>
<dbReference type="Proteomes" id="UP001237642">
    <property type="component" value="Unassembled WGS sequence"/>
</dbReference>
<evidence type="ECO:0000313" key="3">
    <source>
        <dbReference type="Proteomes" id="UP001237642"/>
    </source>
</evidence>
<comment type="caution">
    <text evidence="2">The sequence shown here is derived from an EMBL/GenBank/DDBJ whole genome shotgun (WGS) entry which is preliminary data.</text>
</comment>
<feature type="region of interest" description="Disordered" evidence="1">
    <location>
        <begin position="51"/>
        <end position="70"/>
    </location>
</feature>
<evidence type="ECO:0000313" key="2">
    <source>
        <dbReference type="EMBL" id="KAK1369557.1"/>
    </source>
</evidence>
<protein>
    <submittedName>
        <fullName evidence="2">Uncharacterized protein</fullName>
    </submittedName>
</protein>
<evidence type="ECO:0000256" key="1">
    <source>
        <dbReference type="SAM" id="MobiDB-lite"/>
    </source>
</evidence>
<sequence length="437" mass="49593">MGQKDYGVKIPVLDKENYFQWKVNMHLHLMSMDEGYVECIDHDPHVPMKPNTSMAQGPARAPSTIPKGLPKEWTPMTISLRNTQEYKDFTLERLYGTLKTYELEMEQDEEIEKVQKKIGSVALVASVNKADDMKEETAEATPSRSACEGRTESRKCKGKMIEENGNDSEEDIEFVNLALTVDSSEQEASSSSNQVITTNRFEIYTEECNGAINDMSTELYHIRISLKSLTKENTRIKDANQFLSDMNVVLETQFIKFEKMRLECQVAKDDLLTVLKREEILKAQLAKEQETIATWIDSRSVATNIIKAQGVDTFYKESIGKDKEKLDVENLGDDSDSDHPLIGHLSNKQLKGKLENIEVKAEAKRKRTEMCGSVNHLSTNCKTVKNSSVEMPMHVPNMPMPLMHNMFAHTDHASNLYANMPLVSNPYMNAFTMPQMT</sequence>
<accession>A0AAD8ME46</accession>
<reference evidence="2" key="2">
    <citation type="submission" date="2023-05" db="EMBL/GenBank/DDBJ databases">
        <authorList>
            <person name="Schelkunov M.I."/>
        </authorList>
    </citation>
    <scope>NUCLEOTIDE SEQUENCE</scope>
    <source>
        <strain evidence="2">Hsosn_3</strain>
        <tissue evidence="2">Leaf</tissue>
    </source>
</reference>
<dbReference type="EMBL" id="JAUIZM010000008">
    <property type="protein sequence ID" value="KAK1369557.1"/>
    <property type="molecule type" value="Genomic_DNA"/>
</dbReference>
<keyword evidence="3" id="KW-1185">Reference proteome</keyword>
<proteinExistence type="predicted"/>
<dbReference type="AlphaFoldDB" id="A0AAD8ME46"/>
<gene>
    <name evidence="2" type="ORF">POM88_035649</name>
</gene>
<organism evidence="2 3">
    <name type="scientific">Heracleum sosnowskyi</name>
    <dbReference type="NCBI Taxonomy" id="360622"/>
    <lineage>
        <taxon>Eukaryota</taxon>
        <taxon>Viridiplantae</taxon>
        <taxon>Streptophyta</taxon>
        <taxon>Embryophyta</taxon>
        <taxon>Tracheophyta</taxon>
        <taxon>Spermatophyta</taxon>
        <taxon>Magnoliopsida</taxon>
        <taxon>eudicotyledons</taxon>
        <taxon>Gunneridae</taxon>
        <taxon>Pentapetalae</taxon>
        <taxon>asterids</taxon>
        <taxon>campanulids</taxon>
        <taxon>Apiales</taxon>
        <taxon>Apiaceae</taxon>
        <taxon>Apioideae</taxon>
        <taxon>apioid superclade</taxon>
        <taxon>Tordylieae</taxon>
        <taxon>Tordyliinae</taxon>
        <taxon>Heracleum</taxon>
    </lineage>
</organism>